<dbReference type="SUPFAM" id="SSF52540">
    <property type="entry name" value="P-loop containing nucleoside triphosphate hydrolases"/>
    <property type="match status" value="1"/>
</dbReference>
<comment type="subcellular location">
    <subcellularLocation>
        <location evidence="1">Cell membrane</location>
        <topology evidence="1">Peripheral membrane protein</topology>
    </subcellularLocation>
</comment>
<dbReference type="STRING" id="647113.Metok_0932"/>
<reference evidence="12" key="1">
    <citation type="submission" date="2011-05" db="EMBL/GenBank/DDBJ databases">
        <title>Complete sequence of chromosome of Methanothermococcus okinawensis IH1.</title>
        <authorList>
            <consortium name="US DOE Joint Genome Institute"/>
            <person name="Lucas S."/>
            <person name="Han J."/>
            <person name="Lapidus A."/>
            <person name="Cheng J.-F."/>
            <person name="Goodwin L."/>
            <person name="Pitluck S."/>
            <person name="Peters L."/>
            <person name="Mikhailova N."/>
            <person name="Held B."/>
            <person name="Han C."/>
            <person name="Tapia R."/>
            <person name="Land M."/>
            <person name="Hauser L."/>
            <person name="Kyrpides N."/>
            <person name="Ivanova N."/>
            <person name="Pagani I."/>
            <person name="Sieprawska-Lupa M."/>
            <person name="Takai K."/>
            <person name="Miyazaki J."/>
            <person name="Whitman W."/>
            <person name="Woyke T."/>
        </authorList>
    </citation>
    <scope>NUCLEOTIDE SEQUENCE</scope>
    <source>
        <strain evidence="12">IH1</strain>
    </source>
</reference>
<dbReference type="InterPro" id="IPR017871">
    <property type="entry name" value="ABC_transporter-like_CS"/>
</dbReference>
<dbReference type="GO" id="GO:0016887">
    <property type="term" value="F:ATP hydrolysis activity"/>
    <property type="evidence" value="ECO:0007669"/>
    <property type="project" value="InterPro"/>
</dbReference>
<comment type="subunit">
    <text evidence="7">The complex is composed of two ATP-binding proteins (WtpC), two transmembrane proteins (WtpB) and a solute-binding protein (WtpA).</text>
</comment>
<keyword evidence="12" id="KW-0378">Hydrolase</keyword>
<evidence type="ECO:0000313" key="13">
    <source>
        <dbReference type="Proteomes" id="UP000009296"/>
    </source>
</evidence>
<evidence type="ECO:0000259" key="11">
    <source>
        <dbReference type="PROSITE" id="PS50893"/>
    </source>
</evidence>
<dbReference type="Pfam" id="PF00005">
    <property type="entry name" value="ABC_tran"/>
    <property type="match status" value="1"/>
</dbReference>
<dbReference type="PROSITE" id="PS00211">
    <property type="entry name" value="ABC_TRANSPORTER_1"/>
    <property type="match status" value="1"/>
</dbReference>
<dbReference type="GO" id="GO:0005524">
    <property type="term" value="F:ATP binding"/>
    <property type="evidence" value="ECO:0007669"/>
    <property type="project" value="UniProtKB-KW"/>
</dbReference>
<dbReference type="EMBL" id="CP002792">
    <property type="protein sequence ID" value="AEH06903.1"/>
    <property type="molecule type" value="Genomic_DNA"/>
</dbReference>
<dbReference type="RefSeq" id="WP_013867087.1">
    <property type="nucleotide sequence ID" value="NC_015636.1"/>
</dbReference>
<dbReference type="AlphaFoldDB" id="F8AMS2"/>
<evidence type="ECO:0000256" key="4">
    <source>
        <dbReference type="ARBA" id="ARBA00022741"/>
    </source>
</evidence>
<keyword evidence="3" id="KW-0500">Molybdenum</keyword>
<accession>F8AMS2</accession>
<dbReference type="InterPro" id="IPR003593">
    <property type="entry name" value="AAA+_ATPase"/>
</dbReference>
<feature type="domain" description="ABC transporter" evidence="11">
    <location>
        <begin position="2"/>
        <end position="228"/>
    </location>
</feature>
<dbReference type="PROSITE" id="PS50893">
    <property type="entry name" value="ABC_TRANSPORTER_2"/>
    <property type="match status" value="1"/>
</dbReference>
<evidence type="ECO:0000256" key="1">
    <source>
        <dbReference type="ARBA" id="ARBA00004202"/>
    </source>
</evidence>
<dbReference type="PANTHER" id="PTHR42781">
    <property type="entry name" value="SPERMIDINE/PUTRESCINE IMPORT ATP-BINDING PROTEIN POTA"/>
    <property type="match status" value="1"/>
</dbReference>
<dbReference type="GeneID" id="10773082"/>
<dbReference type="GO" id="GO:0005886">
    <property type="term" value="C:plasma membrane"/>
    <property type="evidence" value="ECO:0007669"/>
    <property type="project" value="UniProtKB-SubCell"/>
</dbReference>
<gene>
    <name evidence="12" type="ordered locus">Metok_0932</name>
</gene>
<dbReference type="InterPro" id="IPR050093">
    <property type="entry name" value="ABC_SmlMolc_Importer"/>
</dbReference>
<dbReference type="HOGENOM" id="CLU_000604_1_1_2"/>
<evidence type="ECO:0000256" key="9">
    <source>
        <dbReference type="ARBA" id="ARBA00041133"/>
    </source>
</evidence>
<dbReference type="InterPro" id="IPR003439">
    <property type="entry name" value="ABC_transporter-like_ATP-bd"/>
</dbReference>
<keyword evidence="13" id="KW-1185">Reference proteome</keyword>
<evidence type="ECO:0000313" key="12">
    <source>
        <dbReference type="EMBL" id="AEH06903.1"/>
    </source>
</evidence>
<evidence type="ECO:0000256" key="8">
    <source>
        <dbReference type="ARBA" id="ARBA00039025"/>
    </source>
</evidence>
<dbReference type="eggNOG" id="arCOG00175">
    <property type="taxonomic scope" value="Archaea"/>
</dbReference>
<dbReference type="KEGG" id="mok:Metok_0932"/>
<dbReference type="SMART" id="SM00382">
    <property type="entry name" value="AAA"/>
    <property type="match status" value="1"/>
</dbReference>
<protein>
    <recommendedName>
        <fullName evidence="9">Molybdate/tungstate import ATP-binding protein WtpC</fullName>
        <ecNumber evidence="8">7.3.2.6</ecNumber>
    </recommendedName>
</protein>
<evidence type="ECO:0000256" key="5">
    <source>
        <dbReference type="ARBA" id="ARBA00022840"/>
    </source>
</evidence>
<dbReference type="OrthoDB" id="18368at2157"/>
<name>F8AMS2_METOI</name>
<dbReference type="EC" id="7.3.2.6" evidence="8"/>
<organism evidence="12 13">
    <name type="scientific">Methanothermococcus okinawensis (strain DSM 14208 / JCM 11175 / IH1)</name>
    <dbReference type="NCBI Taxonomy" id="647113"/>
    <lineage>
        <taxon>Archaea</taxon>
        <taxon>Methanobacteriati</taxon>
        <taxon>Methanobacteriota</taxon>
        <taxon>Methanomada group</taxon>
        <taxon>Methanococci</taxon>
        <taxon>Methanococcales</taxon>
        <taxon>Methanococcaceae</taxon>
        <taxon>Methanothermococcus</taxon>
    </lineage>
</organism>
<comment type="catalytic activity">
    <reaction evidence="10">
        <text>tungstate(in) + ATP + H2O = tungstate(out) + ADP + phosphate + H(+)</text>
        <dbReference type="Rhea" id="RHEA:35027"/>
        <dbReference type="ChEBI" id="CHEBI:15377"/>
        <dbReference type="ChEBI" id="CHEBI:15378"/>
        <dbReference type="ChEBI" id="CHEBI:30616"/>
        <dbReference type="ChEBI" id="CHEBI:43474"/>
        <dbReference type="ChEBI" id="CHEBI:46502"/>
        <dbReference type="ChEBI" id="CHEBI:456216"/>
        <dbReference type="EC" id="7.3.2.6"/>
    </reaction>
</comment>
<sequence length="313" mass="36165">MIELKNISKIWKEFQLKNINLKLNNEYTILLGPSGAGKSIILKCIAGILKPNSGRIYYNEEDITDIPPEKRNFGYVPQNYGLFPHMTVYKNIEYGLKLKKLGKLEREKRINEISEFLNIDKLLSRNPTTLSGGEQQRVAIARALILNPKILLLDEPTSALDIHNKENIINELKKIGELLPIIHITHDFLEAKMLGKNIVFISNGEIIDYGDKNYIFNNPKNEKVAKFFGYNIIKYNGRLYGVEPHNIIVKKYNSNDKYEDELRGEIVGMYDFGHYKTLTILLDDFTIKSIYYKDDLNIGDKVLISFKKYVILK</sequence>
<evidence type="ECO:0000256" key="6">
    <source>
        <dbReference type="ARBA" id="ARBA00038307"/>
    </source>
</evidence>
<dbReference type="Gene3D" id="3.40.50.300">
    <property type="entry name" value="P-loop containing nucleotide triphosphate hydrolases"/>
    <property type="match status" value="1"/>
</dbReference>
<evidence type="ECO:0000256" key="7">
    <source>
        <dbReference type="ARBA" id="ARBA00038781"/>
    </source>
</evidence>
<evidence type="ECO:0000256" key="2">
    <source>
        <dbReference type="ARBA" id="ARBA00022448"/>
    </source>
</evidence>
<evidence type="ECO:0000256" key="3">
    <source>
        <dbReference type="ARBA" id="ARBA00022505"/>
    </source>
</evidence>
<comment type="similarity">
    <text evidence="6">Belongs to the ABC transporter superfamily. Sulfate/tungstate importer (TC 3.A.1.6) family.</text>
</comment>
<dbReference type="PANTHER" id="PTHR42781:SF4">
    <property type="entry name" value="SPERMIDINE_PUTRESCINE IMPORT ATP-BINDING PROTEIN POTA"/>
    <property type="match status" value="1"/>
</dbReference>
<proteinExistence type="inferred from homology"/>
<evidence type="ECO:0000256" key="10">
    <source>
        <dbReference type="ARBA" id="ARBA00047936"/>
    </source>
</evidence>
<dbReference type="Proteomes" id="UP000009296">
    <property type="component" value="Chromosome"/>
</dbReference>
<dbReference type="GO" id="GO:1901238">
    <property type="term" value="F:ABC-type tungstate transporter activity"/>
    <property type="evidence" value="ECO:0007669"/>
    <property type="project" value="UniProtKB-EC"/>
</dbReference>
<keyword evidence="2" id="KW-0813">Transport</keyword>
<keyword evidence="4" id="KW-0547">Nucleotide-binding</keyword>
<dbReference type="InterPro" id="IPR027417">
    <property type="entry name" value="P-loop_NTPase"/>
</dbReference>
<keyword evidence="5" id="KW-0067">ATP-binding</keyword>